<sequence length="82" mass="9054">MNDTKLFDTLMTQFGFAGLLVVAVYVIARKLASQYEMRISALETASARCEADRIELRNVIITMQTKVIADLTAKVELGGTRA</sequence>
<protein>
    <submittedName>
        <fullName evidence="2">Uncharacterized protein</fullName>
    </submittedName>
</protein>
<gene>
    <name evidence="2" type="ORF">HNQ65_005178</name>
</gene>
<comment type="caution">
    <text evidence="2">The sequence shown here is derived from an EMBL/GenBank/DDBJ whole genome shotgun (WGS) entry which is preliminary data.</text>
</comment>
<keyword evidence="3" id="KW-1185">Reference proteome</keyword>
<name>A0A7W7YGR3_9BACT</name>
<evidence type="ECO:0000256" key="1">
    <source>
        <dbReference type="SAM" id="Phobius"/>
    </source>
</evidence>
<keyword evidence="1" id="KW-1133">Transmembrane helix</keyword>
<organism evidence="2 3">
    <name type="scientific">Prosthecobacter vanneervenii</name>
    <dbReference type="NCBI Taxonomy" id="48466"/>
    <lineage>
        <taxon>Bacteria</taxon>
        <taxon>Pseudomonadati</taxon>
        <taxon>Verrucomicrobiota</taxon>
        <taxon>Verrucomicrobiia</taxon>
        <taxon>Verrucomicrobiales</taxon>
        <taxon>Verrucomicrobiaceae</taxon>
        <taxon>Prosthecobacter</taxon>
    </lineage>
</organism>
<dbReference type="EMBL" id="JACHIG010000019">
    <property type="protein sequence ID" value="MBB5035565.1"/>
    <property type="molecule type" value="Genomic_DNA"/>
</dbReference>
<feature type="transmembrane region" description="Helical" evidence="1">
    <location>
        <begin position="6"/>
        <end position="28"/>
    </location>
</feature>
<proteinExistence type="predicted"/>
<dbReference type="AlphaFoldDB" id="A0A7W7YGR3"/>
<accession>A0A7W7YGR3</accession>
<dbReference type="RefSeq" id="WP_184344492.1">
    <property type="nucleotide sequence ID" value="NZ_JACHIG010000019.1"/>
</dbReference>
<keyword evidence="1" id="KW-0812">Transmembrane</keyword>
<reference evidence="2 3" key="1">
    <citation type="submission" date="2020-08" db="EMBL/GenBank/DDBJ databases">
        <title>Genomic Encyclopedia of Type Strains, Phase IV (KMG-IV): sequencing the most valuable type-strain genomes for metagenomic binning, comparative biology and taxonomic classification.</title>
        <authorList>
            <person name="Goeker M."/>
        </authorList>
    </citation>
    <scope>NUCLEOTIDE SEQUENCE [LARGE SCALE GENOMIC DNA]</scope>
    <source>
        <strain evidence="2 3">DSM 12252</strain>
    </source>
</reference>
<evidence type="ECO:0000313" key="3">
    <source>
        <dbReference type="Proteomes" id="UP000590740"/>
    </source>
</evidence>
<evidence type="ECO:0000313" key="2">
    <source>
        <dbReference type="EMBL" id="MBB5035565.1"/>
    </source>
</evidence>
<dbReference type="Proteomes" id="UP000590740">
    <property type="component" value="Unassembled WGS sequence"/>
</dbReference>
<keyword evidence="1" id="KW-0472">Membrane</keyword>